<keyword evidence="8" id="KW-1185">Reference proteome</keyword>
<organism evidence="7 8">
    <name type="scientific">Didymella pomorum</name>
    <dbReference type="NCBI Taxonomy" id="749634"/>
    <lineage>
        <taxon>Eukaryota</taxon>
        <taxon>Fungi</taxon>
        <taxon>Dikarya</taxon>
        <taxon>Ascomycota</taxon>
        <taxon>Pezizomycotina</taxon>
        <taxon>Dothideomycetes</taxon>
        <taxon>Pleosporomycetidae</taxon>
        <taxon>Pleosporales</taxon>
        <taxon>Pleosporineae</taxon>
        <taxon>Didymellaceae</taxon>
        <taxon>Didymella</taxon>
    </lineage>
</organism>
<evidence type="ECO:0000256" key="6">
    <source>
        <dbReference type="RuleBase" id="RU000461"/>
    </source>
</evidence>
<dbReference type="PROSITE" id="PS00086">
    <property type="entry name" value="CYTOCHROME_P450"/>
    <property type="match status" value="1"/>
</dbReference>
<keyword evidence="5 6" id="KW-0349">Heme</keyword>
<sequence length="198" mass="21947">MGAQQMSLVLNQSPDPKALDALPFLNALRLYPSATHRQDRVAPDEDLVFMYPDGKTLVVSAGTTVGMTAPLVNRNSSMYDSAGEFKPERFLTNPVLLQRHFTFGKGARQCLGVNLAYQELQTFIAGVFRKYAIYDEGKETQGGPTLQLFETTSEDVRLHADHFTPGLRSSSHGIRVSSTVCMASNFRFWEIIVKAIKG</sequence>
<evidence type="ECO:0000256" key="3">
    <source>
        <dbReference type="ARBA" id="ARBA00022723"/>
    </source>
</evidence>
<name>A0A9W9D5C0_9PLEO</name>
<dbReference type="Gene3D" id="1.10.630.10">
    <property type="entry name" value="Cytochrome P450"/>
    <property type="match status" value="1"/>
</dbReference>
<dbReference type="PRINTS" id="PR00463">
    <property type="entry name" value="EP450I"/>
</dbReference>
<comment type="cofactor">
    <cofactor evidence="1 5">
        <name>heme</name>
        <dbReference type="ChEBI" id="CHEBI:30413"/>
    </cofactor>
</comment>
<dbReference type="InterPro" id="IPR001128">
    <property type="entry name" value="Cyt_P450"/>
</dbReference>
<dbReference type="SUPFAM" id="SSF48264">
    <property type="entry name" value="Cytochrome P450"/>
    <property type="match status" value="1"/>
</dbReference>
<dbReference type="InterPro" id="IPR002401">
    <property type="entry name" value="Cyt_P450_E_grp-I"/>
</dbReference>
<dbReference type="GO" id="GO:0005506">
    <property type="term" value="F:iron ion binding"/>
    <property type="evidence" value="ECO:0007669"/>
    <property type="project" value="InterPro"/>
</dbReference>
<gene>
    <name evidence="7" type="ORF">N0V91_008574</name>
</gene>
<evidence type="ECO:0000256" key="5">
    <source>
        <dbReference type="PIRSR" id="PIRSR602401-1"/>
    </source>
</evidence>
<keyword evidence="4 5" id="KW-0408">Iron</keyword>
<dbReference type="Pfam" id="PF00067">
    <property type="entry name" value="p450"/>
    <property type="match status" value="1"/>
</dbReference>
<comment type="caution">
    <text evidence="7">The sequence shown here is derived from an EMBL/GenBank/DDBJ whole genome shotgun (WGS) entry which is preliminary data.</text>
</comment>
<dbReference type="GO" id="GO:0016705">
    <property type="term" value="F:oxidoreductase activity, acting on paired donors, with incorporation or reduction of molecular oxygen"/>
    <property type="evidence" value="ECO:0007669"/>
    <property type="project" value="InterPro"/>
</dbReference>
<dbReference type="PANTHER" id="PTHR24305">
    <property type="entry name" value="CYTOCHROME P450"/>
    <property type="match status" value="1"/>
</dbReference>
<dbReference type="InterPro" id="IPR050121">
    <property type="entry name" value="Cytochrome_P450_monoxygenase"/>
</dbReference>
<dbReference type="AlphaFoldDB" id="A0A9W9D5C0"/>
<evidence type="ECO:0008006" key="9">
    <source>
        <dbReference type="Google" id="ProtNLM"/>
    </source>
</evidence>
<keyword evidence="3 5" id="KW-0479">Metal-binding</keyword>
<feature type="binding site" description="axial binding residue" evidence="5">
    <location>
        <position position="110"/>
    </location>
    <ligand>
        <name>heme</name>
        <dbReference type="ChEBI" id="CHEBI:30413"/>
    </ligand>
    <ligandPart>
        <name>Fe</name>
        <dbReference type="ChEBI" id="CHEBI:18248"/>
    </ligandPart>
</feature>
<dbReference type="OrthoDB" id="3945418at2759"/>
<evidence type="ECO:0000256" key="2">
    <source>
        <dbReference type="ARBA" id="ARBA00010617"/>
    </source>
</evidence>
<keyword evidence="6" id="KW-0560">Oxidoreductase</keyword>
<dbReference type="InterPro" id="IPR036396">
    <property type="entry name" value="Cyt_P450_sf"/>
</dbReference>
<evidence type="ECO:0000256" key="4">
    <source>
        <dbReference type="ARBA" id="ARBA00023004"/>
    </source>
</evidence>
<evidence type="ECO:0000313" key="7">
    <source>
        <dbReference type="EMBL" id="KAJ4400637.1"/>
    </source>
</evidence>
<dbReference type="GO" id="GO:0020037">
    <property type="term" value="F:heme binding"/>
    <property type="evidence" value="ECO:0007669"/>
    <property type="project" value="InterPro"/>
</dbReference>
<dbReference type="PANTHER" id="PTHR24305:SF166">
    <property type="entry name" value="CYTOCHROME P450 12A4, MITOCHONDRIAL-RELATED"/>
    <property type="match status" value="1"/>
</dbReference>
<dbReference type="Proteomes" id="UP001140510">
    <property type="component" value="Unassembled WGS sequence"/>
</dbReference>
<dbReference type="GO" id="GO:0004497">
    <property type="term" value="F:monooxygenase activity"/>
    <property type="evidence" value="ECO:0007669"/>
    <property type="project" value="UniProtKB-KW"/>
</dbReference>
<evidence type="ECO:0000256" key="1">
    <source>
        <dbReference type="ARBA" id="ARBA00001971"/>
    </source>
</evidence>
<protein>
    <recommendedName>
        <fullName evidence="9">Cytochrome P450</fullName>
    </recommendedName>
</protein>
<reference evidence="7" key="1">
    <citation type="submission" date="2022-10" db="EMBL/GenBank/DDBJ databases">
        <title>Tapping the CABI collections for fungal endophytes: first genome assemblies for Collariella, Neodidymelliopsis, Ascochyta clinopodiicola, Didymella pomorum, Didymosphaeria variabile, Neocosmospora piperis and Neocucurbitaria cava.</title>
        <authorList>
            <person name="Hill R."/>
        </authorList>
    </citation>
    <scope>NUCLEOTIDE SEQUENCE</scope>
    <source>
        <strain evidence="7">IMI 355091</strain>
    </source>
</reference>
<accession>A0A9W9D5C0</accession>
<proteinExistence type="inferred from homology"/>
<keyword evidence="6" id="KW-0503">Monooxygenase</keyword>
<comment type="similarity">
    <text evidence="2 6">Belongs to the cytochrome P450 family.</text>
</comment>
<dbReference type="EMBL" id="JAPEVA010000086">
    <property type="protein sequence ID" value="KAJ4400637.1"/>
    <property type="molecule type" value="Genomic_DNA"/>
</dbReference>
<dbReference type="InterPro" id="IPR017972">
    <property type="entry name" value="Cyt_P450_CS"/>
</dbReference>
<evidence type="ECO:0000313" key="8">
    <source>
        <dbReference type="Proteomes" id="UP001140510"/>
    </source>
</evidence>